<keyword evidence="1" id="KW-0472">Membrane</keyword>
<evidence type="ECO:0000313" key="3">
    <source>
        <dbReference type="Proteomes" id="UP001595476"/>
    </source>
</evidence>
<dbReference type="RefSeq" id="WP_386721442.1">
    <property type="nucleotide sequence ID" value="NZ_JBHRSZ010000004.1"/>
</dbReference>
<dbReference type="Pfam" id="PF19661">
    <property type="entry name" value="DUF6164"/>
    <property type="match status" value="1"/>
</dbReference>
<accession>A0ABV7HDC6</accession>
<evidence type="ECO:0000256" key="1">
    <source>
        <dbReference type="SAM" id="Phobius"/>
    </source>
</evidence>
<protein>
    <submittedName>
        <fullName evidence="2">DUF6164 family protein</fullName>
    </submittedName>
</protein>
<keyword evidence="3" id="KW-1185">Reference proteome</keyword>
<feature type="transmembrane region" description="Helical" evidence="1">
    <location>
        <begin position="98"/>
        <end position="117"/>
    </location>
</feature>
<dbReference type="InterPro" id="IPR046162">
    <property type="entry name" value="DUF6164"/>
</dbReference>
<dbReference type="EMBL" id="JBHRSZ010000004">
    <property type="protein sequence ID" value="MFC3151875.1"/>
    <property type="molecule type" value="Genomic_DNA"/>
</dbReference>
<name>A0ABV7HDC6_9GAMM</name>
<evidence type="ECO:0000313" key="2">
    <source>
        <dbReference type="EMBL" id="MFC3151875.1"/>
    </source>
</evidence>
<reference evidence="3" key="1">
    <citation type="journal article" date="2019" name="Int. J. Syst. Evol. Microbiol.">
        <title>The Global Catalogue of Microorganisms (GCM) 10K type strain sequencing project: providing services to taxonomists for standard genome sequencing and annotation.</title>
        <authorList>
            <consortium name="The Broad Institute Genomics Platform"/>
            <consortium name="The Broad Institute Genome Sequencing Center for Infectious Disease"/>
            <person name="Wu L."/>
            <person name="Ma J."/>
        </authorList>
    </citation>
    <scope>NUCLEOTIDE SEQUENCE [LARGE SCALE GENOMIC DNA]</scope>
    <source>
        <strain evidence="3">KCTC 52438</strain>
    </source>
</reference>
<proteinExistence type="predicted"/>
<comment type="caution">
    <text evidence="2">The sequence shown here is derived from an EMBL/GenBank/DDBJ whole genome shotgun (WGS) entry which is preliminary data.</text>
</comment>
<keyword evidence="1" id="KW-0812">Transmembrane</keyword>
<gene>
    <name evidence="2" type="ORF">ACFOEK_12615</name>
</gene>
<organism evidence="2 3">
    <name type="scientific">Litoribrevibacter euphylliae</name>
    <dbReference type="NCBI Taxonomy" id="1834034"/>
    <lineage>
        <taxon>Bacteria</taxon>
        <taxon>Pseudomonadati</taxon>
        <taxon>Pseudomonadota</taxon>
        <taxon>Gammaproteobacteria</taxon>
        <taxon>Oceanospirillales</taxon>
        <taxon>Oceanospirillaceae</taxon>
        <taxon>Litoribrevibacter</taxon>
    </lineage>
</organism>
<sequence length="123" mass="14216">MPVLLFKLNGVSDEEADDVRSLLDQHNIDFYETTAGRWGVSMPGIWLPDNSQYTEAAELLDNYQAKREERFAQDHQQLMNQSIASSLWANFWRKPVKFLLAIVAVVFVLGLTFYPFIDLFVNE</sequence>
<dbReference type="Proteomes" id="UP001595476">
    <property type="component" value="Unassembled WGS sequence"/>
</dbReference>
<keyword evidence="1" id="KW-1133">Transmembrane helix</keyword>